<dbReference type="PANTHER" id="PTHR30514:SF18">
    <property type="entry name" value="RPIR-FAMILY TRANSCRIPTIONAL REGULATOR"/>
    <property type="match status" value="1"/>
</dbReference>
<dbReference type="InterPro" id="IPR035472">
    <property type="entry name" value="RpiR-like_SIS"/>
</dbReference>
<dbReference type="Gene3D" id="3.40.50.10490">
    <property type="entry name" value="Glucose-6-phosphate isomerase like protein, domain 1"/>
    <property type="match status" value="1"/>
</dbReference>
<dbReference type="PROSITE" id="PS51071">
    <property type="entry name" value="HTH_RPIR"/>
    <property type="match status" value="1"/>
</dbReference>
<dbReference type="CDD" id="cd05013">
    <property type="entry name" value="SIS_RpiR"/>
    <property type="match status" value="1"/>
</dbReference>
<dbReference type="PROSITE" id="PS51464">
    <property type="entry name" value="SIS"/>
    <property type="match status" value="1"/>
</dbReference>
<evidence type="ECO:0000313" key="8">
    <source>
        <dbReference type="Proteomes" id="UP001596058"/>
    </source>
</evidence>
<evidence type="ECO:0000256" key="1">
    <source>
        <dbReference type="ARBA" id="ARBA00023015"/>
    </source>
</evidence>
<feature type="compositionally biased region" description="Gly residues" evidence="4">
    <location>
        <begin position="42"/>
        <end position="63"/>
    </location>
</feature>
<evidence type="ECO:0000256" key="4">
    <source>
        <dbReference type="SAM" id="MobiDB-lite"/>
    </source>
</evidence>
<name>A0ABW1CH69_9ACTN</name>
<dbReference type="EMBL" id="JBHSPA010000011">
    <property type="protein sequence ID" value="MFC5823990.1"/>
    <property type="molecule type" value="Genomic_DNA"/>
</dbReference>
<dbReference type="Pfam" id="PF01380">
    <property type="entry name" value="SIS"/>
    <property type="match status" value="1"/>
</dbReference>
<evidence type="ECO:0000259" key="5">
    <source>
        <dbReference type="PROSITE" id="PS51071"/>
    </source>
</evidence>
<organism evidence="7 8">
    <name type="scientific">Nonomuraea insulae</name>
    <dbReference type="NCBI Taxonomy" id="1616787"/>
    <lineage>
        <taxon>Bacteria</taxon>
        <taxon>Bacillati</taxon>
        <taxon>Actinomycetota</taxon>
        <taxon>Actinomycetes</taxon>
        <taxon>Streptosporangiales</taxon>
        <taxon>Streptosporangiaceae</taxon>
        <taxon>Nonomuraea</taxon>
    </lineage>
</organism>
<feature type="domain" description="SIS" evidence="6">
    <location>
        <begin position="210"/>
        <end position="347"/>
    </location>
</feature>
<dbReference type="RefSeq" id="WP_379513519.1">
    <property type="nucleotide sequence ID" value="NZ_JBHSPA010000011.1"/>
</dbReference>
<keyword evidence="8" id="KW-1185">Reference proteome</keyword>
<feature type="region of interest" description="Disordered" evidence="4">
    <location>
        <begin position="1"/>
        <end position="81"/>
    </location>
</feature>
<dbReference type="Proteomes" id="UP001596058">
    <property type="component" value="Unassembled WGS sequence"/>
</dbReference>
<comment type="caution">
    <text evidence="7">The sequence shown here is derived from an EMBL/GenBank/DDBJ whole genome shotgun (WGS) entry which is preliminary data.</text>
</comment>
<dbReference type="InterPro" id="IPR046348">
    <property type="entry name" value="SIS_dom_sf"/>
</dbReference>
<keyword evidence="1" id="KW-0805">Transcription regulation</keyword>
<evidence type="ECO:0000256" key="3">
    <source>
        <dbReference type="ARBA" id="ARBA00023163"/>
    </source>
</evidence>
<dbReference type="InterPro" id="IPR000281">
    <property type="entry name" value="HTH_RpiR"/>
</dbReference>
<dbReference type="InterPro" id="IPR009057">
    <property type="entry name" value="Homeodomain-like_sf"/>
</dbReference>
<dbReference type="InterPro" id="IPR001347">
    <property type="entry name" value="SIS_dom"/>
</dbReference>
<dbReference type="SUPFAM" id="SSF46689">
    <property type="entry name" value="Homeodomain-like"/>
    <property type="match status" value="1"/>
</dbReference>
<dbReference type="InterPro" id="IPR047640">
    <property type="entry name" value="RpiR-like"/>
</dbReference>
<reference evidence="8" key="1">
    <citation type="journal article" date="2019" name="Int. J. Syst. Evol. Microbiol.">
        <title>The Global Catalogue of Microorganisms (GCM) 10K type strain sequencing project: providing services to taxonomists for standard genome sequencing and annotation.</title>
        <authorList>
            <consortium name="The Broad Institute Genomics Platform"/>
            <consortium name="The Broad Institute Genome Sequencing Center for Infectious Disease"/>
            <person name="Wu L."/>
            <person name="Ma J."/>
        </authorList>
    </citation>
    <scope>NUCLEOTIDE SEQUENCE [LARGE SCALE GENOMIC DNA]</scope>
    <source>
        <strain evidence="8">CCUG 53903</strain>
    </source>
</reference>
<feature type="region of interest" description="Disordered" evidence="4">
    <location>
        <begin position="367"/>
        <end position="386"/>
    </location>
</feature>
<feature type="domain" description="HTH rpiR-type" evidence="5">
    <location>
        <begin position="91"/>
        <end position="167"/>
    </location>
</feature>
<accession>A0ABW1CH69</accession>
<dbReference type="InterPro" id="IPR036388">
    <property type="entry name" value="WH-like_DNA-bd_sf"/>
</dbReference>
<dbReference type="Pfam" id="PF01418">
    <property type="entry name" value="HTH_6"/>
    <property type="match status" value="1"/>
</dbReference>
<dbReference type="PANTHER" id="PTHR30514">
    <property type="entry name" value="GLUCOKINASE"/>
    <property type="match status" value="1"/>
</dbReference>
<evidence type="ECO:0000313" key="7">
    <source>
        <dbReference type="EMBL" id="MFC5823990.1"/>
    </source>
</evidence>
<sequence>MTERRATDDWDDPQTRTGSVGAGPDGSEAVHADSSEGIRADGPGGLRADGSGGIRVDGPGGLRADGPEGPRADGSGGIRADGVEAVSADSFEDWLRGRLPGRGLRGKSAAVLELLLSQPGRASFGSAGELAQLAGVNVATVTRTAQALGFAGWPALQQELRARYLSSLSAGQVAAEHRGTGSPSSRSLRRDLDSLALLNRRLDERVLLTIAEAIAAARRTVIVADGSYAAVGLALAHNARLAGYPVTAVSAGDSELANTMSVIGEGDVLIAISFWRLYESTVLAANEARSRGVRVFALTDAASPALASAAEEVVMVPAEGEAFFPSLTAGIAVAQALVTQLAAVNPSRTGTSIEAAEAMWTKFGLLHRRPTHPRDSGDPAEPHGLP</sequence>
<dbReference type="SUPFAM" id="SSF53697">
    <property type="entry name" value="SIS domain"/>
    <property type="match status" value="1"/>
</dbReference>
<evidence type="ECO:0000256" key="2">
    <source>
        <dbReference type="ARBA" id="ARBA00023125"/>
    </source>
</evidence>
<keyword evidence="2" id="KW-0238">DNA-binding</keyword>
<evidence type="ECO:0000259" key="6">
    <source>
        <dbReference type="PROSITE" id="PS51464"/>
    </source>
</evidence>
<feature type="compositionally biased region" description="Basic and acidic residues" evidence="4">
    <location>
        <begin position="372"/>
        <end position="386"/>
    </location>
</feature>
<gene>
    <name evidence="7" type="ORF">ACFPZ3_09025</name>
</gene>
<protein>
    <submittedName>
        <fullName evidence="7">SIS domain-containing protein</fullName>
    </submittedName>
</protein>
<keyword evidence="3" id="KW-0804">Transcription</keyword>
<proteinExistence type="predicted"/>
<feature type="compositionally biased region" description="Basic and acidic residues" evidence="4">
    <location>
        <begin position="28"/>
        <end position="39"/>
    </location>
</feature>
<dbReference type="Gene3D" id="1.10.10.10">
    <property type="entry name" value="Winged helix-like DNA-binding domain superfamily/Winged helix DNA-binding domain"/>
    <property type="match status" value="1"/>
</dbReference>